<name>A0A0H3D8R6_AMYMU</name>
<dbReference type="KEGG" id="amd:AMED_5627"/>
<evidence type="ECO:0000313" key="2">
    <source>
        <dbReference type="Proteomes" id="UP000000328"/>
    </source>
</evidence>
<sequence>MSERLHGVGRTAVWVASLRAAAAFVSAAGLPDIGSGPAGSHEFLAIRTRFYDDQVRAAVRRVCGR</sequence>
<accession>A0A0H3D8R6</accession>
<reference evidence="1 2" key="1">
    <citation type="journal article" date="2010" name="Cell Res.">
        <title>Complete genome sequence of the rifamycin SV-producing Amycolatopsis mediterranei U32 revealed its genetic characteristics in phylogeny and metabolism.</title>
        <authorList>
            <person name="Zhao W."/>
            <person name="Zhong Y."/>
            <person name="Yuan H."/>
            <person name="Wang J."/>
            <person name="Zheng H."/>
            <person name="Wang Y."/>
            <person name="Cen X."/>
            <person name="Xu F."/>
            <person name="Bai J."/>
            <person name="Han X."/>
            <person name="Lu G."/>
            <person name="Zhu Y."/>
            <person name="Shao Z."/>
            <person name="Yan H."/>
            <person name="Li C."/>
            <person name="Peng N."/>
            <person name="Zhang Z."/>
            <person name="Zhang Y."/>
            <person name="Lin W."/>
            <person name="Fan Y."/>
            <person name="Qin Z."/>
            <person name="Hu Y."/>
            <person name="Zhu B."/>
            <person name="Wang S."/>
            <person name="Ding X."/>
            <person name="Zhao G.P."/>
        </authorList>
    </citation>
    <scope>NUCLEOTIDE SEQUENCE [LARGE SCALE GENOMIC DNA]</scope>
    <source>
        <strain evidence="2">U-32</strain>
    </source>
</reference>
<evidence type="ECO:0000313" key="1">
    <source>
        <dbReference type="EMBL" id="ADJ47380.1"/>
    </source>
</evidence>
<organism evidence="1 2">
    <name type="scientific">Amycolatopsis mediterranei (strain U-32)</name>
    <dbReference type="NCBI Taxonomy" id="749927"/>
    <lineage>
        <taxon>Bacteria</taxon>
        <taxon>Bacillati</taxon>
        <taxon>Actinomycetota</taxon>
        <taxon>Actinomycetes</taxon>
        <taxon>Pseudonocardiales</taxon>
        <taxon>Pseudonocardiaceae</taxon>
        <taxon>Amycolatopsis</taxon>
    </lineage>
</organism>
<dbReference type="EMBL" id="CP002000">
    <property type="protein sequence ID" value="ADJ47380.1"/>
    <property type="molecule type" value="Genomic_DNA"/>
</dbReference>
<dbReference type="Gene3D" id="3.40.50.150">
    <property type="entry name" value="Vaccinia Virus protein VP39"/>
    <property type="match status" value="1"/>
</dbReference>
<dbReference type="AlphaFoldDB" id="A0A0H3D8R6"/>
<dbReference type="RefSeq" id="WP_013227438.1">
    <property type="nucleotide sequence ID" value="NC_014318.1"/>
</dbReference>
<protein>
    <submittedName>
        <fullName evidence="1">Uncharacterized protein</fullName>
    </submittedName>
</protein>
<dbReference type="PATRIC" id="fig|749927.5.peg.5839"/>
<proteinExistence type="predicted"/>
<dbReference type="InterPro" id="IPR029063">
    <property type="entry name" value="SAM-dependent_MTases_sf"/>
</dbReference>
<gene>
    <name evidence="1" type="ordered locus">AMED_5627</name>
</gene>
<dbReference type="GeneID" id="92877242"/>
<dbReference type="Proteomes" id="UP000000328">
    <property type="component" value="Chromosome"/>
</dbReference>
<dbReference type="HOGENOM" id="CLU_2840036_0_0_11"/>